<name>A0ABX8EJM8_9ACTN</name>
<dbReference type="RefSeq" id="WP_246535508.1">
    <property type="nucleotide sequence ID" value="NZ_CP075371.1"/>
</dbReference>
<evidence type="ECO:0000313" key="1">
    <source>
        <dbReference type="EMBL" id="QVT80075.1"/>
    </source>
</evidence>
<proteinExistence type="predicted"/>
<keyword evidence="2" id="KW-1185">Reference proteome</keyword>
<evidence type="ECO:0008006" key="3">
    <source>
        <dbReference type="Google" id="ProtNLM"/>
    </source>
</evidence>
<protein>
    <recommendedName>
        <fullName evidence="3">Histidine phosphatase family protein</fullName>
    </recommendedName>
</protein>
<organism evidence="1 2">
    <name type="scientific">Nocardioides aquaticus</name>
    <dbReference type="NCBI Taxonomy" id="160826"/>
    <lineage>
        <taxon>Bacteria</taxon>
        <taxon>Bacillati</taxon>
        <taxon>Actinomycetota</taxon>
        <taxon>Actinomycetes</taxon>
        <taxon>Propionibacteriales</taxon>
        <taxon>Nocardioidaceae</taxon>
        <taxon>Nocardioides</taxon>
    </lineage>
</organism>
<sequence length="95" mass="9672">MTHDAGLYSAGPEAALDLVRETSEEVSTLLVVGHNPTMAYLAHLLDDGEGDDGATSEMLARGYPTAAAAVFAVGGSWADLGAGGARLEAFHVARG</sequence>
<reference evidence="1 2" key="1">
    <citation type="submission" date="2021-05" db="EMBL/GenBank/DDBJ databases">
        <title>Complete genome of Nocardioides aquaticus KCTC 9944T isolated from meromictic and hypersaline Ekho Lake, Antarctica.</title>
        <authorList>
            <person name="Hwang K."/>
            <person name="Kim K.M."/>
            <person name="Choe H."/>
        </authorList>
    </citation>
    <scope>NUCLEOTIDE SEQUENCE [LARGE SCALE GENOMIC DNA]</scope>
    <source>
        <strain evidence="1 2">KCTC 9944</strain>
    </source>
</reference>
<dbReference type="Proteomes" id="UP000679307">
    <property type="component" value="Chromosome"/>
</dbReference>
<evidence type="ECO:0000313" key="2">
    <source>
        <dbReference type="Proteomes" id="UP000679307"/>
    </source>
</evidence>
<dbReference type="EMBL" id="CP075371">
    <property type="protein sequence ID" value="QVT80075.1"/>
    <property type="molecule type" value="Genomic_DNA"/>
</dbReference>
<accession>A0ABX8EJM8</accession>
<gene>
    <name evidence="1" type="ORF">ENKNEFLB_02466</name>
</gene>